<gene>
    <name evidence="7" type="primary">A09p081900.1_BraROA</name>
    <name evidence="7" type="ORF">IGI04_039012</name>
</gene>
<evidence type="ECO:0000256" key="5">
    <source>
        <dbReference type="ARBA" id="ARBA00022729"/>
    </source>
</evidence>
<comment type="similarity">
    <text evidence="2 6">Belongs to the plant self-incompatibility (S1) protein family.</text>
</comment>
<evidence type="ECO:0000256" key="2">
    <source>
        <dbReference type="ARBA" id="ARBA00005581"/>
    </source>
</evidence>
<accession>A0ABQ7LLW6</accession>
<sequence length="169" mass="19367">MSSIFFLRQRQVSQSPSRIGSSLTKCTLIDSLAHLSAEALCDFSDHRFFIGSSNGKLPPFWPITVVTMTNCLGNKGKSGPLLTVRCKSKEDDLGVHKLAVDKNYHFKFQTNIWRSTLFFCSFKWNKQVKRFDIFDGLRDIDECHYQCNWTIKADGACRLGEKIACFPWK</sequence>
<keyword evidence="5" id="KW-0732">Signal</keyword>
<comment type="caution">
    <text evidence="7">The sequence shown here is derived from an EMBL/GenBank/DDBJ whole genome shotgun (WGS) entry which is preliminary data.</text>
</comment>
<dbReference type="Proteomes" id="UP000823674">
    <property type="component" value="Chromosome A09"/>
</dbReference>
<evidence type="ECO:0000256" key="6">
    <source>
        <dbReference type="RuleBase" id="RU367044"/>
    </source>
</evidence>
<dbReference type="InterPro" id="IPR010264">
    <property type="entry name" value="Self-incomp_S1"/>
</dbReference>
<dbReference type="PANTHER" id="PTHR31232">
    <property type="match status" value="1"/>
</dbReference>
<reference evidence="7 8" key="1">
    <citation type="submission" date="2021-03" db="EMBL/GenBank/DDBJ databases">
        <authorList>
            <person name="King G.J."/>
            <person name="Bancroft I."/>
            <person name="Baten A."/>
            <person name="Bloomfield J."/>
            <person name="Borpatragohain P."/>
            <person name="He Z."/>
            <person name="Irish N."/>
            <person name="Irwin J."/>
            <person name="Liu K."/>
            <person name="Mauleon R.P."/>
            <person name="Moore J."/>
            <person name="Morris R."/>
            <person name="Ostergaard L."/>
            <person name="Wang B."/>
            <person name="Wells R."/>
        </authorList>
    </citation>
    <scope>NUCLEOTIDE SEQUENCE [LARGE SCALE GENOMIC DNA]</scope>
    <source>
        <strain evidence="7">R-o-18</strain>
        <tissue evidence="7">Leaf</tissue>
    </source>
</reference>
<evidence type="ECO:0000313" key="8">
    <source>
        <dbReference type="Proteomes" id="UP000823674"/>
    </source>
</evidence>
<keyword evidence="4 6" id="KW-0964">Secreted</keyword>
<evidence type="ECO:0000256" key="1">
    <source>
        <dbReference type="ARBA" id="ARBA00004613"/>
    </source>
</evidence>
<evidence type="ECO:0000256" key="3">
    <source>
        <dbReference type="ARBA" id="ARBA00022471"/>
    </source>
</evidence>
<name>A0ABQ7LLW6_BRACM</name>
<comment type="subcellular location">
    <subcellularLocation>
        <location evidence="1 6">Secreted</location>
    </subcellularLocation>
</comment>
<dbReference type="EMBL" id="JADBGQ010000008">
    <property type="protein sequence ID" value="KAG5387542.1"/>
    <property type="molecule type" value="Genomic_DNA"/>
</dbReference>
<dbReference type="Pfam" id="PF05938">
    <property type="entry name" value="Self-incomp_S1"/>
    <property type="match status" value="1"/>
</dbReference>
<protein>
    <recommendedName>
        <fullName evidence="6">S-protein homolog</fullName>
    </recommendedName>
</protein>
<proteinExistence type="inferred from homology"/>
<keyword evidence="3 6" id="KW-0713">Self-incompatibility</keyword>
<dbReference type="PANTHER" id="PTHR31232:SF43">
    <property type="entry name" value="S-PROTEIN HOMOLOG 29-RELATED"/>
    <property type="match status" value="1"/>
</dbReference>
<organism evidence="7 8">
    <name type="scientific">Brassica rapa subsp. trilocularis</name>
    <dbReference type="NCBI Taxonomy" id="1813537"/>
    <lineage>
        <taxon>Eukaryota</taxon>
        <taxon>Viridiplantae</taxon>
        <taxon>Streptophyta</taxon>
        <taxon>Embryophyta</taxon>
        <taxon>Tracheophyta</taxon>
        <taxon>Spermatophyta</taxon>
        <taxon>Magnoliopsida</taxon>
        <taxon>eudicotyledons</taxon>
        <taxon>Gunneridae</taxon>
        <taxon>Pentapetalae</taxon>
        <taxon>rosids</taxon>
        <taxon>malvids</taxon>
        <taxon>Brassicales</taxon>
        <taxon>Brassicaceae</taxon>
        <taxon>Brassiceae</taxon>
        <taxon>Brassica</taxon>
    </lineage>
</organism>
<evidence type="ECO:0000313" key="7">
    <source>
        <dbReference type="EMBL" id="KAG5387542.1"/>
    </source>
</evidence>
<keyword evidence="8" id="KW-1185">Reference proteome</keyword>
<evidence type="ECO:0000256" key="4">
    <source>
        <dbReference type="ARBA" id="ARBA00022525"/>
    </source>
</evidence>